<keyword evidence="4" id="KW-1185">Reference proteome</keyword>
<dbReference type="Proteomes" id="UP000373449">
    <property type="component" value="Unassembled WGS sequence"/>
</dbReference>
<dbReference type="RefSeq" id="WP_029094786.1">
    <property type="nucleotide sequence ID" value="NZ_BRLG01000013.1"/>
</dbReference>
<reference evidence="4" key="2">
    <citation type="submission" date="2017-09" db="EMBL/GenBank/DDBJ databases">
        <title>FDA dAtabase for Regulatory Grade micrObial Sequences (FDA-ARGOS): Supporting development and validation of Infectious Disease Dx tests.</title>
        <authorList>
            <person name="Minogue T."/>
            <person name="Wolcott M."/>
            <person name="Wasieloski L."/>
            <person name="Aguilar W."/>
            <person name="Moore D."/>
            <person name="Tallon L."/>
            <person name="Sadzewicz L."/>
            <person name="Ott S."/>
            <person name="Zhao X."/>
            <person name="Nagaraj S."/>
            <person name="Vavikolanu K."/>
            <person name="Aluvathingal J."/>
            <person name="Nadendla S."/>
            <person name="Sichtig H."/>
        </authorList>
    </citation>
    <scope>NUCLEOTIDE SEQUENCE [LARGE SCALE GENOMIC DNA]</scope>
    <source>
        <strain evidence="4">FDAARGOS_387</strain>
    </source>
</reference>
<dbReference type="InterPro" id="IPR008670">
    <property type="entry name" value="CoA_reduct_LuxC"/>
</dbReference>
<dbReference type="EMBL" id="CAADJA010000002">
    <property type="protein sequence ID" value="VFS46351.1"/>
    <property type="molecule type" value="Genomic_DNA"/>
</dbReference>
<protein>
    <submittedName>
        <fullName evidence="3">Acyl-CoA reductase (LuxC)</fullName>
    </submittedName>
    <submittedName>
        <fullName evidence="2">Acyl-CoA synthetase</fullName>
    </submittedName>
</protein>
<dbReference type="AlphaFoldDB" id="A0A2C6DI46"/>
<dbReference type="OrthoDB" id="6636164at2"/>
<dbReference type="Pfam" id="PF05893">
    <property type="entry name" value="LuxC"/>
    <property type="match status" value="1"/>
</dbReference>
<sequence length="360" mass="41093">MNDGLPERVANIKKWLAQCIELNLVFSADPATQAFCLARLQQLCHSDLLEQKVSSELAGRHWRPPYRLLFILSEKDPLATMEGFLVAYLIGSRMRIKARDSLNWLMLLRRELGLSADDCEIYDWQSDSQDDVKLLQDIDTVLLAGGEALIRHYRMMTPAHIRLIELGPKLSGIALFGQRLPPLDTILTDACLFLQQVCSSPRFIVVEDKTAAEQLYHQLQQHLDRLPLLAESDRLVQLTKARELAMHYIVQPDLGKISYSQRSGWGVTLSHSFSPELWLPKGFQIVIGSIEKNLEQAERRWPGRLQTLGYWGKQTCPQVGSFTRYCPIGSMHARPLLAPHDGFFMLSALVRFIHREDYLS</sequence>
<evidence type="ECO:0000313" key="4">
    <source>
        <dbReference type="Proteomes" id="UP000224974"/>
    </source>
</evidence>
<reference evidence="3 5" key="3">
    <citation type="submission" date="2019-03" db="EMBL/GenBank/DDBJ databases">
        <authorList>
            <consortium name="Pathogen Informatics"/>
        </authorList>
    </citation>
    <scope>NUCLEOTIDE SEQUENCE [LARGE SCALE GENOMIC DNA]</scope>
    <source>
        <strain evidence="3 5">NCTC12282</strain>
    </source>
</reference>
<evidence type="ECO:0000313" key="5">
    <source>
        <dbReference type="Proteomes" id="UP000373449"/>
    </source>
</evidence>
<dbReference type="GO" id="GO:0008218">
    <property type="term" value="P:bioluminescence"/>
    <property type="evidence" value="ECO:0007669"/>
    <property type="project" value="InterPro"/>
</dbReference>
<dbReference type="STRING" id="1111728.GCA_000427805_02056"/>
<proteinExistence type="predicted"/>
<gene>
    <name evidence="2" type="ORF">CRN84_03375</name>
    <name evidence="3" type="ORF">NCTC12282_01260</name>
</gene>
<organism evidence="2 4">
    <name type="scientific">Budvicia aquatica</name>
    <dbReference type="NCBI Taxonomy" id="82979"/>
    <lineage>
        <taxon>Bacteria</taxon>
        <taxon>Pseudomonadati</taxon>
        <taxon>Pseudomonadota</taxon>
        <taxon>Gammaproteobacteria</taxon>
        <taxon>Enterobacterales</taxon>
        <taxon>Budviciaceae</taxon>
        <taxon>Budvicia</taxon>
    </lineage>
</organism>
<dbReference type="EMBL" id="PDDX01000001">
    <property type="protein sequence ID" value="PHI28434.1"/>
    <property type="molecule type" value="Genomic_DNA"/>
</dbReference>
<reference evidence="2" key="1">
    <citation type="submission" date="2017-09" db="EMBL/GenBank/DDBJ databases">
        <title>FDA dAtabase for Regulatory Grade micrObial Sequences (FDA-ARGOS): Supporting development and validation of Infectious Disease Dx tests.</title>
        <authorList>
            <person name="Minogue T."/>
            <person name="Wolcott M."/>
            <person name="Wasieloski L."/>
            <person name="Aguilar W."/>
            <person name="Moore D."/>
            <person name="Tallon L.J."/>
            <person name="Sadzewicz L."/>
            <person name="Ott S."/>
            <person name="Zhao X."/>
            <person name="Nagaraj S."/>
            <person name="Vavikolanu K."/>
            <person name="Aluvathingal J."/>
            <person name="Nadendla S."/>
            <person name="Sichtig H."/>
        </authorList>
    </citation>
    <scope>NUCLEOTIDE SEQUENCE</scope>
    <source>
        <strain evidence="2">FDAARGOS_387</strain>
    </source>
</reference>
<accession>A0A2C6DI46</accession>
<evidence type="ECO:0000313" key="3">
    <source>
        <dbReference type="EMBL" id="VFS46351.1"/>
    </source>
</evidence>
<keyword evidence="1" id="KW-0521">NADP</keyword>
<name>A0A2C6DI46_9GAMM</name>
<dbReference type="Proteomes" id="UP000224974">
    <property type="component" value="Unassembled WGS sequence"/>
</dbReference>
<evidence type="ECO:0000313" key="2">
    <source>
        <dbReference type="EMBL" id="PHI28434.1"/>
    </source>
</evidence>
<evidence type="ECO:0000256" key="1">
    <source>
        <dbReference type="ARBA" id="ARBA00022857"/>
    </source>
</evidence>
<dbReference type="GO" id="GO:0003995">
    <property type="term" value="F:acyl-CoA dehydrogenase activity"/>
    <property type="evidence" value="ECO:0007669"/>
    <property type="project" value="InterPro"/>
</dbReference>